<dbReference type="InParanoid" id="K5XNB9"/>
<keyword evidence="3" id="KW-1185">Reference proteome</keyword>
<dbReference type="AlphaFoldDB" id="K5XNB9"/>
<dbReference type="STRING" id="597362.K5XNB9"/>
<dbReference type="OrthoDB" id="3056853at2759"/>
<protein>
    <submittedName>
        <fullName evidence="2">Uncharacterized protein</fullName>
    </submittedName>
</protein>
<feature type="compositionally biased region" description="Basic and acidic residues" evidence="1">
    <location>
        <begin position="124"/>
        <end position="135"/>
    </location>
</feature>
<feature type="compositionally biased region" description="Low complexity" evidence="1">
    <location>
        <begin position="95"/>
        <end position="106"/>
    </location>
</feature>
<dbReference type="GeneID" id="18832218"/>
<dbReference type="EMBL" id="JH971405">
    <property type="protein sequence ID" value="EKM76110.1"/>
    <property type="molecule type" value="Genomic_DNA"/>
</dbReference>
<name>K5XNB9_AGABU</name>
<sequence length="135" mass="14654">MSDLDADLYGDLYGNDEVELTEDFQEDVDAAQEPAPAETSTPTSAKPAERAPTPPPQKTTQEAPVKSQIPTYTSSGSPVASVKPIASSFGQSALQQIPTFEQQQTQDYRDGQLSRNQNIPVPERSVRPSEMKDEG</sequence>
<evidence type="ECO:0000313" key="3">
    <source>
        <dbReference type="Proteomes" id="UP000008493"/>
    </source>
</evidence>
<dbReference type="OMA" id="QDYRDGQ"/>
<dbReference type="RefSeq" id="XP_007333274.1">
    <property type="nucleotide sequence ID" value="XM_007333212.1"/>
</dbReference>
<evidence type="ECO:0000313" key="2">
    <source>
        <dbReference type="EMBL" id="EKM76110.1"/>
    </source>
</evidence>
<evidence type="ECO:0000256" key="1">
    <source>
        <dbReference type="SAM" id="MobiDB-lite"/>
    </source>
</evidence>
<reference evidence="3" key="1">
    <citation type="journal article" date="2012" name="Proc. Natl. Acad. Sci. U.S.A.">
        <title>Genome sequence of the button mushroom Agaricus bisporus reveals mechanisms governing adaptation to a humic-rich ecological niche.</title>
        <authorList>
            <person name="Morin E."/>
            <person name="Kohler A."/>
            <person name="Baker A.R."/>
            <person name="Foulongne-Oriol M."/>
            <person name="Lombard V."/>
            <person name="Nagy L.G."/>
            <person name="Ohm R.A."/>
            <person name="Patyshakuliyeva A."/>
            <person name="Brun A."/>
            <person name="Aerts A.L."/>
            <person name="Bailey A.M."/>
            <person name="Billette C."/>
            <person name="Coutinho P.M."/>
            <person name="Deakin G."/>
            <person name="Doddapaneni H."/>
            <person name="Floudas D."/>
            <person name="Grimwood J."/>
            <person name="Hilden K."/>
            <person name="Kuees U."/>
            <person name="LaButti K.M."/>
            <person name="Lapidus A."/>
            <person name="Lindquist E.A."/>
            <person name="Lucas S.M."/>
            <person name="Murat C."/>
            <person name="Riley R.W."/>
            <person name="Salamov A.A."/>
            <person name="Schmutz J."/>
            <person name="Subramanian V."/>
            <person name="Woesten H.A.B."/>
            <person name="Xu J."/>
            <person name="Eastwood D.C."/>
            <person name="Foster G.D."/>
            <person name="Sonnenberg A.S."/>
            <person name="Cullen D."/>
            <person name="de Vries R.P."/>
            <person name="Lundell T."/>
            <person name="Hibbett D.S."/>
            <person name="Henrissat B."/>
            <person name="Burton K.S."/>
            <person name="Kerrigan R.W."/>
            <person name="Challen M.P."/>
            <person name="Grigoriev I.V."/>
            <person name="Martin F."/>
        </authorList>
    </citation>
    <scope>NUCLEOTIDE SEQUENCE [LARGE SCALE GENOMIC DNA]</scope>
    <source>
        <strain evidence="3">JB137-S8 / ATCC MYA-4627 / FGSC 10392</strain>
    </source>
</reference>
<feature type="compositionally biased region" description="Acidic residues" evidence="1">
    <location>
        <begin position="1"/>
        <end position="30"/>
    </location>
</feature>
<feature type="region of interest" description="Disordered" evidence="1">
    <location>
        <begin position="1"/>
        <end position="135"/>
    </location>
</feature>
<gene>
    <name evidence="2" type="ORF">AGABI1DRAFT_87445</name>
</gene>
<feature type="compositionally biased region" description="Polar residues" evidence="1">
    <location>
        <begin position="58"/>
        <end position="78"/>
    </location>
</feature>
<dbReference type="HOGENOM" id="CLU_127785_0_0_1"/>
<proteinExistence type="predicted"/>
<dbReference type="eggNOG" id="ENOG502T0NY">
    <property type="taxonomic scope" value="Eukaryota"/>
</dbReference>
<dbReference type="KEGG" id="abp:AGABI1DRAFT87445"/>
<accession>K5XNB9</accession>
<organism evidence="2 3">
    <name type="scientific">Agaricus bisporus var. burnettii (strain JB137-S8 / ATCC MYA-4627 / FGSC 10392)</name>
    <name type="common">White button mushroom</name>
    <dbReference type="NCBI Taxonomy" id="597362"/>
    <lineage>
        <taxon>Eukaryota</taxon>
        <taxon>Fungi</taxon>
        <taxon>Dikarya</taxon>
        <taxon>Basidiomycota</taxon>
        <taxon>Agaricomycotina</taxon>
        <taxon>Agaricomycetes</taxon>
        <taxon>Agaricomycetidae</taxon>
        <taxon>Agaricales</taxon>
        <taxon>Agaricineae</taxon>
        <taxon>Agaricaceae</taxon>
        <taxon>Agaricus</taxon>
    </lineage>
</organism>
<dbReference type="Proteomes" id="UP000008493">
    <property type="component" value="Unassembled WGS sequence"/>
</dbReference>